<evidence type="ECO:0000313" key="2">
    <source>
        <dbReference type="EnsemblPlants" id="Bo5g003700.1"/>
    </source>
</evidence>
<dbReference type="InterPro" id="IPR051564">
    <property type="entry name" value="LRR_receptor-like_kinase"/>
</dbReference>
<evidence type="ECO:0008006" key="4">
    <source>
        <dbReference type="Google" id="ProtNLM"/>
    </source>
</evidence>
<reference evidence="2" key="2">
    <citation type="submission" date="2015-03" db="UniProtKB">
        <authorList>
            <consortium name="EnsemblPlants"/>
        </authorList>
    </citation>
    <scope>IDENTIFICATION</scope>
</reference>
<dbReference type="Gramene" id="Bo5g003700.1">
    <property type="protein sequence ID" value="Bo5g003700.1"/>
    <property type="gene ID" value="Bo5g003700"/>
</dbReference>
<dbReference type="Proteomes" id="UP000032141">
    <property type="component" value="Chromosome C5"/>
</dbReference>
<dbReference type="HOGENOM" id="CLU_1268478_0_0_1"/>
<evidence type="ECO:0000256" key="1">
    <source>
        <dbReference type="SAM" id="MobiDB-lite"/>
    </source>
</evidence>
<proteinExistence type="predicted"/>
<reference evidence="2 3" key="1">
    <citation type="journal article" date="2014" name="Genome Biol.">
        <title>Transcriptome and methylome profiling reveals relics of genome dominance in the mesopolyploid Brassica oleracea.</title>
        <authorList>
            <person name="Parkin I.A."/>
            <person name="Koh C."/>
            <person name="Tang H."/>
            <person name="Robinson S.J."/>
            <person name="Kagale S."/>
            <person name="Clarke W.E."/>
            <person name="Town C.D."/>
            <person name="Nixon J."/>
            <person name="Krishnakumar V."/>
            <person name="Bidwell S.L."/>
            <person name="Denoeud F."/>
            <person name="Belcram H."/>
            <person name="Links M.G."/>
            <person name="Just J."/>
            <person name="Clarke C."/>
            <person name="Bender T."/>
            <person name="Huebert T."/>
            <person name="Mason A.S."/>
            <person name="Pires J.C."/>
            <person name="Barker G."/>
            <person name="Moore J."/>
            <person name="Walley P.G."/>
            <person name="Manoli S."/>
            <person name="Batley J."/>
            <person name="Edwards D."/>
            <person name="Nelson M.N."/>
            <person name="Wang X."/>
            <person name="Paterson A.H."/>
            <person name="King G."/>
            <person name="Bancroft I."/>
            <person name="Chalhoub B."/>
            <person name="Sharpe A.G."/>
        </authorList>
    </citation>
    <scope>NUCLEOTIDE SEQUENCE</scope>
    <source>
        <strain evidence="2 3">cv. TO1000</strain>
    </source>
</reference>
<dbReference type="AlphaFoldDB" id="A0A0D3C7A1"/>
<dbReference type="EnsemblPlants" id="Bo5g003700.1">
    <property type="protein sequence ID" value="Bo5g003700.1"/>
    <property type="gene ID" value="Bo5g003700"/>
</dbReference>
<dbReference type="STRING" id="109376.A0A0D3C7A1"/>
<protein>
    <recommendedName>
        <fullName evidence="4">Protein kinase domain-containing protein</fullName>
    </recommendedName>
</protein>
<dbReference type="eggNOG" id="ENOG502QQH1">
    <property type="taxonomic scope" value="Eukaryota"/>
</dbReference>
<sequence length="218" mass="24415">MSVDLSSNLLTESLPDCLKPSSRASRDDDSTVSRMFFVFEYVPIGELRSWISSDGNMGRLLTWEQVLSRKGTPSNKDEDRVDIYDLGVILLELIVGRPLKAKGQVDVLKEELQASISGNDGARRSMVDPTVHRTCSDQSLKTMMEICVRFLLKDPLERPSIEDVRSLESSVCFSSPRSWLRNSNPPSTRGLPSPAASSRLHITTLESPRDSGYEEHER</sequence>
<dbReference type="GO" id="GO:0016020">
    <property type="term" value="C:membrane"/>
    <property type="evidence" value="ECO:0007669"/>
    <property type="project" value="TreeGrafter"/>
</dbReference>
<dbReference type="SUPFAM" id="SSF56112">
    <property type="entry name" value="Protein kinase-like (PK-like)"/>
    <property type="match status" value="1"/>
</dbReference>
<organism evidence="2 3">
    <name type="scientific">Brassica oleracea var. oleracea</name>
    <dbReference type="NCBI Taxonomy" id="109376"/>
    <lineage>
        <taxon>Eukaryota</taxon>
        <taxon>Viridiplantae</taxon>
        <taxon>Streptophyta</taxon>
        <taxon>Embryophyta</taxon>
        <taxon>Tracheophyta</taxon>
        <taxon>Spermatophyta</taxon>
        <taxon>Magnoliopsida</taxon>
        <taxon>eudicotyledons</taxon>
        <taxon>Gunneridae</taxon>
        <taxon>Pentapetalae</taxon>
        <taxon>rosids</taxon>
        <taxon>malvids</taxon>
        <taxon>Brassicales</taxon>
        <taxon>Brassicaceae</taxon>
        <taxon>Brassiceae</taxon>
        <taxon>Brassica</taxon>
    </lineage>
</organism>
<dbReference type="Gene3D" id="1.10.510.10">
    <property type="entry name" value="Transferase(Phosphotransferase) domain 1"/>
    <property type="match status" value="1"/>
</dbReference>
<dbReference type="PANTHER" id="PTHR48055:SF42">
    <property type="entry name" value="PROTEIN KINASE DOMAIN-CONTAINING PROTEIN"/>
    <property type="match status" value="1"/>
</dbReference>
<accession>A0A0D3C7A1</accession>
<name>A0A0D3C7A1_BRAOL</name>
<dbReference type="OMA" id="NKDEDRV"/>
<feature type="compositionally biased region" description="Polar residues" evidence="1">
    <location>
        <begin position="175"/>
        <end position="187"/>
    </location>
</feature>
<dbReference type="InterPro" id="IPR011009">
    <property type="entry name" value="Kinase-like_dom_sf"/>
</dbReference>
<feature type="compositionally biased region" description="Basic and acidic residues" evidence="1">
    <location>
        <begin position="207"/>
        <end position="218"/>
    </location>
</feature>
<keyword evidence="3" id="KW-1185">Reference proteome</keyword>
<dbReference type="PANTHER" id="PTHR48055">
    <property type="entry name" value="LEUCINE-RICH REPEAT RECEPTOR PROTEIN KINASE EMS1"/>
    <property type="match status" value="1"/>
</dbReference>
<evidence type="ECO:0000313" key="3">
    <source>
        <dbReference type="Proteomes" id="UP000032141"/>
    </source>
</evidence>
<feature type="region of interest" description="Disordered" evidence="1">
    <location>
        <begin position="175"/>
        <end position="218"/>
    </location>
</feature>